<dbReference type="GO" id="GO:0003700">
    <property type="term" value="F:DNA-binding transcription factor activity"/>
    <property type="evidence" value="ECO:0007669"/>
    <property type="project" value="InterPro"/>
</dbReference>
<dbReference type="SMART" id="SM00342">
    <property type="entry name" value="HTH_ARAC"/>
    <property type="match status" value="1"/>
</dbReference>
<evidence type="ECO:0000256" key="2">
    <source>
        <dbReference type="ARBA" id="ARBA00023125"/>
    </source>
</evidence>
<organism evidence="5 6">
    <name type="scientific">Streptococcus sanguinis</name>
    <dbReference type="NCBI Taxonomy" id="1305"/>
    <lineage>
        <taxon>Bacteria</taxon>
        <taxon>Bacillati</taxon>
        <taxon>Bacillota</taxon>
        <taxon>Bacilli</taxon>
        <taxon>Lactobacillales</taxon>
        <taxon>Streptococcaceae</taxon>
        <taxon>Streptococcus</taxon>
    </lineage>
</organism>
<protein>
    <submittedName>
        <fullName evidence="5">Helix-turn-helix transcriptional regulator</fullName>
    </submittedName>
</protein>
<name>A0A7H8V5T0_STRSA</name>
<dbReference type="EMBL" id="CP040556">
    <property type="protein sequence ID" value="QLB51558.1"/>
    <property type="molecule type" value="Genomic_DNA"/>
</dbReference>
<evidence type="ECO:0000259" key="4">
    <source>
        <dbReference type="PROSITE" id="PS01124"/>
    </source>
</evidence>
<dbReference type="GO" id="GO:0043565">
    <property type="term" value="F:sequence-specific DNA binding"/>
    <property type="evidence" value="ECO:0007669"/>
    <property type="project" value="InterPro"/>
</dbReference>
<dbReference type="PROSITE" id="PS01124">
    <property type="entry name" value="HTH_ARAC_FAMILY_2"/>
    <property type="match status" value="1"/>
</dbReference>
<reference evidence="5 6" key="1">
    <citation type="submission" date="2019-05" db="EMBL/GenBank/DDBJ databases">
        <title>The organization of the Streptococcus sanguinis genomes.</title>
        <authorList>
            <person name="Wu C.H."/>
            <person name="Chen Y.Y.M."/>
            <person name="Wang H.Y."/>
        </authorList>
    </citation>
    <scope>NUCLEOTIDE SEQUENCE [LARGE SCALE GENOMIC DNA]</scope>
    <source>
        <strain evidence="5 6">CGMH010</strain>
    </source>
</reference>
<dbReference type="Proteomes" id="UP000509410">
    <property type="component" value="Chromosome"/>
</dbReference>
<gene>
    <name evidence="5" type="ORF">FFV08_02020</name>
</gene>
<dbReference type="InterPro" id="IPR009057">
    <property type="entry name" value="Homeodomain-like_sf"/>
</dbReference>
<feature type="domain" description="HTH araC/xylS-type" evidence="4">
    <location>
        <begin position="185"/>
        <end position="282"/>
    </location>
</feature>
<keyword evidence="2" id="KW-0238">DNA-binding</keyword>
<evidence type="ECO:0000313" key="6">
    <source>
        <dbReference type="Proteomes" id="UP000509410"/>
    </source>
</evidence>
<accession>A0A7H8V5T0</accession>
<keyword evidence="1" id="KW-0805">Transcription regulation</keyword>
<proteinExistence type="predicted"/>
<keyword evidence="3" id="KW-0804">Transcription</keyword>
<evidence type="ECO:0000313" key="5">
    <source>
        <dbReference type="EMBL" id="QLB51558.1"/>
    </source>
</evidence>
<evidence type="ECO:0000256" key="3">
    <source>
        <dbReference type="ARBA" id="ARBA00023163"/>
    </source>
</evidence>
<dbReference type="SUPFAM" id="SSF46689">
    <property type="entry name" value="Homeodomain-like"/>
    <property type="match status" value="1"/>
</dbReference>
<dbReference type="Gene3D" id="1.10.10.60">
    <property type="entry name" value="Homeodomain-like"/>
    <property type="match status" value="2"/>
</dbReference>
<evidence type="ECO:0000256" key="1">
    <source>
        <dbReference type="ARBA" id="ARBA00023015"/>
    </source>
</evidence>
<dbReference type="PANTHER" id="PTHR43280:SF10">
    <property type="entry name" value="REGULATORY PROTEIN POCR"/>
    <property type="match status" value="1"/>
</dbReference>
<dbReference type="InterPro" id="IPR018060">
    <property type="entry name" value="HTH_AraC"/>
</dbReference>
<dbReference type="Pfam" id="PF12833">
    <property type="entry name" value="HTH_18"/>
    <property type="match status" value="1"/>
</dbReference>
<dbReference type="AlphaFoldDB" id="A0A7H8V5T0"/>
<dbReference type="PANTHER" id="PTHR43280">
    <property type="entry name" value="ARAC-FAMILY TRANSCRIPTIONAL REGULATOR"/>
    <property type="match status" value="1"/>
</dbReference>
<sequence length="288" mass="33510">MFTISNCLHRTLEFPKSSLKDKQKQVYIIETLSNITLYYQEKVTHHKPYDIILFNQSTTLRVESLDQTPLLLRVHHAIFDIPNPISQFTVGDNALIHDFMNPIDEQTSMIVFTHLDSEVCHAYLNVIEKLEETTDNDQYVQFQSQKICGLLFTELLREHESKVSKLNSLFPDSKIKHASKESQSGMIMKYISEHLQTVTQKEVAHHFSYQPNYFSRLCQELFGLSFVELRTTIRLEYAKEQLSLTTKSIEVISEELGYKAVSNFHRNFKAYTGKTSAEYRETSQINPL</sequence>